<dbReference type="RefSeq" id="WP_034905836.1">
    <property type="nucleotide sequence ID" value="NZ_CP017057.1"/>
</dbReference>
<keyword evidence="4 6" id="KW-0274">FAD</keyword>
<evidence type="ECO:0000313" key="10">
    <source>
        <dbReference type="EMBL" id="KEO90634.1"/>
    </source>
</evidence>
<keyword evidence="3 6" id="KW-0285">Flavoprotein</keyword>
<dbReference type="Proteomes" id="UP000027866">
    <property type="component" value="Unassembled WGS sequence"/>
</dbReference>
<dbReference type="Pfam" id="PF00441">
    <property type="entry name" value="Acyl-CoA_dh_1"/>
    <property type="match status" value="1"/>
</dbReference>
<evidence type="ECO:0000259" key="9">
    <source>
        <dbReference type="Pfam" id="PF02771"/>
    </source>
</evidence>
<dbReference type="InterPro" id="IPR006091">
    <property type="entry name" value="Acyl-CoA_Oxase/DH_mid-dom"/>
</dbReference>
<dbReference type="InterPro" id="IPR009075">
    <property type="entry name" value="AcylCo_DH/oxidase_C"/>
</dbReference>
<reference evidence="10 11" key="1">
    <citation type="submission" date="2014-04" db="EMBL/GenBank/DDBJ databases">
        <title>A comprehensive comparison of genomes of Erythrobacter spp. Strains.</title>
        <authorList>
            <person name="Zheng Q."/>
        </authorList>
    </citation>
    <scope>NUCLEOTIDE SEQUENCE [LARGE SCALE GENOMIC DNA]</scope>
    <source>
        <strain evidence="10 11">DSM 8509</strain>
    </source>
</reference>
<evidence type="ECO:0000256" key="6">
    <source>
        <dbReference type="RuleBase" id="RU362125"/>
    </source>
</evidence>
<evidence type="ECO:0000259" key="8">
    <source>
        <dbReference type="Pfam" id="PF02770"/>
    </source>
</evidence>
<comment type="similarity">
    <text evidence="2 6">Belongs to the acyl-CoA dehydrogenase family.</text>
</comment>
<dbReference type="CDD" id="cd00567">
    <property type="entry name" value="ACAD"/>
    <property type="match status" value="1"/>
</dbReference>
<gene>
    <name evidence="10" type="ORF">EH32_02080</name>
</gene>
<keyword evidence="5 6" id="KW-0560">Oxidoreductase</keyword>
<dbReference type="GO" id="GO:0050660">
    <property type="term" value="F:flavin adenine dinucleotide binding"/>
    <property type="evidence" value="ECO:0007669"/>
    <property type="project" value="InterPro"/>
</dbReference>
<accession>A0A074MB58</accession>
<dbReference type="Gene3D" id="2.40.110.10">
    <property type="entry name" value="Butyryl-CoA Dehydrogenase, subunit A, domain 2"/>
    <property type="match status" value="1"/>
</dbReference>
<dbReference type="PANTHER" id="PTHR43884:SF20">
    <property type="entry name" value="ACYL-COA DEHYDROGENASE FADE28"/>
    <property type="match status" value="1"/>
</dbReference>
<evidence type="ECO:0000256" key="2">
    <source>
        <dbReference type="ARBA" id="ARBA00009347"/>
    </source>
</evidence>
<evidence type="ECO:0000256" key="1">
    <source>
        <dbReference type="ARBA" id="ARBA00001974"/>
    </source>
</evidence>
<dbReference type="Gene3D" id="1.20.140.10">
    <property type="entry name" value="Butyryl-CoA Dehydrogenase, subunit A, domain 3"/>
    <property type="match status" value="1"/>
</dbReference>
<dbReference type="InterPro" id="IPR009100">
    <property type="entry name" value="AcylCoA_DH/oxidase_NM_dom_sf"/>
</dbReference>
<evidence type="ECO:0000259" key="7">
    <source>
        <dbReference type="Pfam" id="PF00441"/>
    </source>
</evidence>
<protein>
    <recommendedName>
        <fullName evidence="12">Acyl-CoA dehydrogenase</fullName>
    </recommendedName>
</protein>
<evidence type="ECO:0000256" key="5">
    <source>
        <dbReference type="ARBA" id="ARBA00023002"/>
    </source>
</evidence>
<dbReference type="PATRIC" id="fig|39960.10.peg.151"/>
<sequence length="365" mass="39013">MNFDLSEEQEMFRSSVERFAAPMDVEARRKLRRNEAGYDRARWGSIAELGLIALAASEDAGGIGGSPLDLALVAEAIGKANAPDPWLELGVLPALLLDRGGAHGALGKLLSGEIVATFAWTERAQRYSLTAKGTKAEREGDGFRISGEKTMVLGAALADLVIVTADLDGETRAFLVAADAEGLEMRPYRLADGSVAGEIRLTRVTVSEAALLDLDAAALGEIASELRLHASAEMVGLAQRLLDDTLAYVKEREQFGVPIGSFQVLQHRLVEAYARLEQSRSMLYRAAMGARDAEDAGADWQRAIAGAKAFIGENTDAIAREAVQMHGGMGITDELAIGHAMKRVMVLARLFGDTDTVLAEYALAA</sequence>
<dbReference type="Gene3D" id="1.10.540.10">
    <property type="entry name" value="Acyl-CoA dehydrogenase/oxidase, N-terminal domain"/>
    <property type="match status" value="1"/>
</dbReference>
<evidence type="ECO:0000256" key="4">
    <source>
        <dbReference type="ARBA" id="ARBA00022827"/>
    </source>
</evidence>
<dbReference type="InterPro" id="IPR013786">
    <property type="entry name" value="AcylCoA_DH/ox_N"/>
</dbReference>
<dbReference type="Pfam" id="PF02771">
    <property type="entry name" value="Acyl-CoA_dh_N"/>
    <property type="match status" value="1"/>
</dbReference>
<dbReference type="GO" id="GO:0003995">
    <property type="term" value="F:acyl-CoA dehydrogenase activity"/>
    <property type="evidence" value="ECO:0007669"/>
    <property type="project" value="TreeGrafter"/>
</dbReference>
<dbReference type="SUPFAM" id="SSF47203">
    <property type="entry name" value="Acyl-CoA dehydrogenase C-terminal domain-like"/>
    <property type="match status" value="1"/>
</dbReference>
<dbReference type="PANTHER" id="PTHR43884">
    <property type="entry name" value="ACYL-COA DEHYDROGENASE"/>
    <property type="match status" value="1"/>
</dbReference>
<dbReference type="Pfam" id="PF02770">
    <property type="entry name" value="Acyl-CoA_dh_M"/>
    <property type="match status" value="1"/>
</dbReference>
<dbReference type="InterPro" id="IPR036250">
    <property type="entry name" value="AcylCo_DH-like_C"/>
</dbReference>
<evidence type="ECO:0008006" key="12">
    <source>
        <dbReference type="Google" id="ProtNLM"/>
    </source>
</evidence>
<feature type="domain" description="Acyl-CoA dehydrogenase/oxidase N-terminal" evidence="9">
    <location>
        <begin position="6"/>
        <end position="83"/>
    </location>
</feature>
<evidence type="ECO:0000313" key="11">
    <source>
        <dbReference type="Proteomes" id="UP000027866"/>
    </source>
</evidence>
<keyword evidence="11" id="KW-1185">Reference proteome</keyword>
<dbReference type="SUPFAM" id="SSF56645">
    <property type="entry name" value="Acyl-CoA dehydrogenase NM domain-like"/>
    <property type="match status" value="1"/>
</dbReference>
<evidence type="ECO:0000256" key="3">
    <source>
        <dbReference type="ARBA" id="ARBA00022630"/>
    </source>
</evidence>
<dbReference type="InterPro" id="IPR046373">
    <property type="entry name" value="Acyl-CoA_Oxase/DH_mid-dom_sf"/>
</dbReference>
<proteinExistence type="inferred from homology"/>
<comment type="caution">
    <text evidence="10">The sequence shown here is derived from an EMBL/GenBank/DDBJ whole genome shotgun (WGS) entry which is preliminary data.</text>
</comment>
<dbReference type="AlphaFoldDB" id="A0A074MB58"/>
<dbReference type="InterPro" id="IPR037069">
    <property type="entry name" value="AcylCoA_DH/ox_N_sf"/>
</dbReference>
<organism evidence="10 11">
    <name type="scientific">Erythrobacter litoralis</name>
    <dbReference type="NCBI Taxonomy" id="39960"/>
    <lineage>
        <taxon>Bacteria</taxon>
        <taxon>Pseudomonadati</taxon>
        <taxon>Pseudomonadota</taxon>
        <taxon>Alphaproteobacteria</taxon>
        <taxon>Sphingomonadales</taxon>
        <taxon>Erythrobacteraceae</taxon>
        <taxon>Erythrobacter/Porphyrobacter group</taxon>
        <taxon>Erythrobacter</taxon>
    </lineage>
</organism>
<dbReference type="KEGG" id="elq:Ga0102493_111085"/>
<dbReference type="OrthoDB" id="7328575at2"/>
<feature type="domain" description="Acyl-CoA dehydrogenase/oxidase C-terminal" evidence="7">
    <location>
        <begin position="226"/>
        <end position="355"/>
    </location>
</feature>
<comment type="cofactor">
    <cofactor evidence="1 6">
        <name>FAD</name>
        <dbReference type="ChEBI" id="CHEBI:57692"/>
    </cofactor>
</comment>
<name>A0A074MB58_9SPHN</name>
<dbReference type="EMBL" id="JMIX01000012">
    <property type="protein sequence ID" value="KEO90634.1"/>
    <property type="molecule type" value="Genomic_DNA"/>
</dbReference>
<feature type="domain" description="Acyl-CoA oxidase/dehydrogenase middle" evidence="8">
    <location>
        <begin position="117"/>
        <end position="191"/>
    </location>
</feature>